<keyword evidence="1" id="KW-0472">Membrane</keyword>
<feature type="transmembrane region" description="Helical" evidence="1">
    <location>
        <begin position="104"/>
        <end position="127"/>
    </location>
</feature>
<proteinExistence type="predicted"/>
<feature type="transmembrane region" description="Helical" evidence="1">
    <location>
        <begin position="12"/>
        <end position="40"/>
    </location>
</feature>
<protein>
    <submittedName>
        <fullName evidence="2">Uncharacterized protein</fullName>
    </submittedName>
</protein>
<feature type="transmembrane region" description="Helical" evidence="1">
    <location>
        <begin position="61"/>
        <end position="84"/>
    </location>
</feature>
<reference evidence="2 3" key="1">
    <citation type="journal article" date="2024" name="ISME J.">
        <title>Tailless and filamentous prophages are predominant in marine Vibrio.</title>
        <authorList>
            <person name="Steensen K."/>
            <person name="Seneca J."/>
            <person name="Bartlau N."/>
            <person name="Yu X.A."/>
            <person name="Hussain F.A."/>
            <person name="Polz M.F."/>
        </authorList>
    </citation>
    <scope>NUCLEOTIDE SEQUENCE [LARGE SCALE GENOMIC DNA]</scope>
    <source>
        <strain evidence="2 3">10N.239.312.F12</strain>
    </source>
</reference>
<evidence type="ECO:0000256" key="1">
    <source>
        <dbReference type="SAM" id="Phobius"/>
    </source>
</evidence>
<dbReference type="EMBL" id="JBFSSG010000001">
    <property type="protein sequence ID" value="MEZ8719735.1"/>
    <property type="molecule type" value="Genomic_DNA"/>
</dbReference>
<name>A0ABV4MRF8_9VIBR</name>
<evidence type="ECO:0000313" key="2">
    <source>
        <dbReference type="EMBL" id="MEZ8719735.1"/>
    </source>
</evidence>
<gene>
    <name evidence="2" type="ORF">AB6D66_01560</name>
</gene>
<keyword evidence="1" id="KW-0812">Transmembrane</keyword>
<keyword evidence="1" id="KW-1133">Transmembrane helix</keyword>
<organism evidence="2 3">
    <name type="scientific">Vibrio pomeroyi</name>
    <dbReference type="NCBI Taxonomy" id="198832"/>
    <lineage>
        <taxon>Bacteria</taxon>
        <taxon>Pseudomonadati</taxon>
        <taxon>Pseudomonadota</taxon>
        <taxon>Gammaproteobacteria</taxon>
        <taxon>Vibrionales</taxon>
        <taxon>Vibrionaceae</taxon>
        <taxon>Vibrio</taxon>
    </lineage>
</organism>
<accession>A0ABV4MRF8</accession>
<dbReference type="RefSeq" id="WP_269336666.1">
    <property type="nucleotide sequence ID" value="NZ_JBFSSG010000001.1"/>
</dbReference>
<evidence type="ECO:0000313" key="3">
    <source>
        <dbReference type="Proteomes" id="UP001570071"/>
    </source>
</evidence>
<comment type="caution">
    <text evidence="2">The sequence shown here is derived from an EMBL/GenBank/DDBJ whole genome shotgun (WGS) entry which is preliminary data.</text>
</comment>
<sequence>MLENRLFITSLYLVLVAGGLLLTEIQFFFIAPLLIVALASHFISLRVSSPFDGYYRHLRKTGLVCGAIFTASSPMVFGATFIQYQLDLPYPEFEIIAKHPAEFIQASAAAIQMFGIICLGMLLLLAYRTYKGLVAILKLEEI</sequence>
<dbReference type="Proteomes" id="UP001570071">
    <property type="component" value="Unassembled WGS sequence"/>
</dbReference>
<keyword evidence="3" id="KW-1185">Reference proteome</keyword>